<accession>A0ABR1M724</accession>
<evidence type="ECO:0000313" key="3">
    <source>
        <dbReference type="Proteomes" id="UP001365128"/>
    </source>
</evidence>
<reference evidence="2 3" key="1">
    <citation type="submission" date="2024-04" db="EMBL/GenBank/DDBJ databases">
        <title>Phyllosticta paracitricarpa is synonymous to the EU quarantine fungus P. citricarpa based on phylogenomic analyses.</title>
        <authorList>
            <consortium name="Lawrence Berkeley National Laboratory"/>
            <person name="Van Ingen-Buijs V.A."/>
            <person name="Van Westerhoven A.C."/>
            <person name="Haridas S."/>
            <person name="Skiadas P."/>
            <person name="Martin F."/>
            <person name="Groenewald J.Z."/>
            <person name="Crous P.W."/>
            <person name="Seidl M.F."/>
        </authorList>
    </citation>
    <scope>NUCLEOTIDE SEQUENCE [LARGE SCALE GENOMIC DNA]</scope>
    <source>
        <strain evidence="2 3">CBS 122670</strain>
    </source>
</reference>
<organism evidence="2 3">
    <name type="scientific">Phyllosticta citricarpa</name>
    <dbReference type="NCBI Taxonomy" id="55181"/>
    <lineage>
        <taxon>Eukaryota</taxon>
        <taxon>Fungi</taxon>
        <taxon>Dikarya</taxon>
        <taxon>Ascomycota</taxon>
        <taxon>Pezizomycotina</taxon>
        <taxon>Dothideomycetes</taxon>
        <taxon>Dothideomycetes incertae sedis</taxon>
        <taxon>Botryosphaeriales</taxon>
        <taxon>Phyllostictaceae</taxon>
        <taxon>Phyllosticta</taxon>
    </lineage>
</organism>
<protein>
    <submittedName>
        <fullName evidence="2">Uncharacterized protein</fullName>
    </submittedName>
</protein>
<feature type="region of interest" description="Disordered" evidence="1">
    <location>
        <begin position="43"/>
        <end position="117"/>
    </location>
</feature>
<comment type="caution">
    <text evidence="2">The sequence shown here is derived from an EMBL/GenBank/DDBJ whole genome shotgun (WGS) entry which is preliminary data.</text>
</comment>
<keyword evidence="3" id="KW-1185">Reference proteome</keyword>
<name>A0ABR1M724_9PEZI</name>
<evidence type="ECO:0000313" key="2">
    <source>
        <dbReference type="EMBL" id="KAK7543517.1"/>
    </source>
</evidence>
<feature type="region of interest" description="Disordered" evidence="1">
    <location>
        <begin position="174"/>
        <end position="206"/>
    </location>
</feature>
<proteinExistence type="predicted"/>
<gene>
    <name evidence="2" type="ORF">IWX46DRAFT_151525</name>
</gene>
<sequence length="206" mass="22449">MMYPPPPLGMAQASAIRRCQFLASLPPVLLCLSQIHPYKSKLPLHPPTAPAQELTMAPPPPPPFRSSSSTRDPHSASAPRPRGDLDQASIDPLNHIIYPPPPLPPPPPPAAAAPHPCPDAQDMSSLGYMMPTQYGSFTPSGTSFDPYGKLVPCNFFSKKFFLFFFFPPKKAIPRTSRNTPLPSNPPTPRAAVRPRLTCSPTLRLRS</sequence>
<dbReference type="Proteomes" id="UP001365128">
    <property type="component" value="Unassembled WGS sequence"/>
</dbReference>
<dbReference type="EMBL" id="JBBPDW010000020">
    <property type="protein sequence ID" value="KAK7543517.1"/>
    <property type="molecule type" value="Genomic_DNA"/>
</dbReference>
<evidence type="ECO:0000256" key="1">
    <source>
        <dbReference type="SAM" id="MobiDB-lite"/>
    </source>
</evidence>
<feature type="compositionally biased region" description="Pro residues" evidence="1">
    <location>
        <begin position="98"/>
        <end position="117"/>
    </location>
</feature>